<feature type="compositionally biased region" description="Polar residues" evidence="1">
    <location>
        <begin position="25"/>
        <end position="39"/>
    </location>
</feature>
<accession>A0A4P6FDW7</accession>
<dbReference type="OrthoDB" id="8443918at2"/>
<gene>
    <name evidence="3" type="ORF">ET445_12850</name>
</gene>
<feature type="compositionally biased region" description="Low complexity" evidence="1">
    <location>
        <begin position="10"/>
        <end position="24"/>
    </location>
</feature>
<reference evidence="3 4" key="1">
    <citation type="submission" date="2019-01" db="EMBL/GenBank/DDBJ databases">
        <title>Genome sequencing of strain FW100M-8.</title>
        <authorList>
            <person name="Heo J."/>
            <person name="Kim S.-J."/>
            <person name="Kim J.-S."/>
            <person name="Hong S.-B."/>
            <person name="Kwon S.-W."/>
        </authorList>
    </citation>
    <scope>NUCLEOTIDE SEQUENCE [LARGE SCALE GENOMIC DNA]</scope>
    <source>
        <strain evidence="3 4">FW100M-8</strain>
    </source>
</reference>
<sequence>MDAPGSPVTSPGASHGSAPASGQSRSTVASTSESGTVTRSAYRRGGVLEGRRRAGRRTTGLRHPDYSCESSRVSSIRLYILSSLIERGPMHGHALKNLAEQEHVHEWTDISVGALYGALKRMHADGLVAIERTEREGNYPARQVYGITDGGIAALRDIRARAFATLDKTPDPFDLAFTRLDPDDLDGLGPALVARRDGYREQLEAGRAKIEHIDQYLWRSERLALEHRLHRLEAEIAWHDDLIASVPLIVEDERERRRRKGSKGDTPPEAS</sequence>
<dbReference type="Gene3D" id="1.10.10.10">
    <property type="entry name" value="Winged helix-like DNA-binding domain superfamily/Winged helix DNA-binding domain"/>
    <property type="match status" value="1"/>
</dbReference>
<dbReference type="AlphaFoldDB" id="A0A4P6FDW7"/>
<keyword evidence="4" id="KW-1185">Reference proteome</keyword>
<dbReference type="InterPro" id="IPR036390">
    <property type="entry name" value="WH_DNA-bd_sf"/>
</dbReference>
<dbReference type="InterPro" id="IPR005149">
    <property type="entry name" value="Tscrpt_reg_PadR_N"/>
</dbReference>
<proteinExistence type="predicted"/>
<dbReference type="PANTHER" id="PTHR43252">
    <property type="entry name" value="TRANSCRIPTIONAL REGULATOR YQJI"/>
    <property type="match status" value="1"/>
</dbReference>
<dbReference type="Proteomes" id="UP000291259">
    <property type="component" value="Chromosome"/>
</dbReference>
<name>A0A4P6FDW7_9MICO</name>
<dbReference type="InterPro" id="IPR036388">
    <property type="entry name" value="WH-like_DNA-bd_sf"/>
</dbReference>
<evidence type="ECO:0000313" key="3">
    <source>
        <dbReference type="EMBL" id="QAY74095.1"/>
    </source>
</evidence>
<evidence type="ECO:0000256" key="1">
    <source>
        <dbReference type="SAM" id="MobiDB-lite"/>
    </source>
</evidence>
<protein>
    <submittedName>
        <fullName evidence="3">PadR family transcriptional regulator</fullName>
    </submittedName>
</protein>
<feature type="region of interest" description="Disordered" evidence="1">
    <location>
        <begin position="1"/>
        <end position="67"/>
    </location>
</feature>
<dbReference type="Pfam" id="PF03551">
    <property type="entry name" value="PadR"/>
    <property type="match status" value="1"/>
</dbReference>
<dbReference type="PANTHER" id="PTHR43252:SF7">
    <property type="entry name" value="TRANSCRIPTIONAL REGULATOR YQJI"/>
    <property type="match status" value="1"/>
</dbReference>
<dbReference type="EMBL" id="CP035491">
    <property type="protein sequence ID" value="QAY74095.1"/>
    <property type="molecule type" value="Genomic_DNA"/>
</dbReference>
<feature type="domain" description="Transcription regulator PadR N-terminal" evidence="2">
    <location>
        <begin position="81"/>
        <end position="156"/>
    </location>
</feature>
<dbReference type="SUPFAM" id="SSF46785">
    <property type="entry name" value="Winged helix' DNA-binding domain"/>
    <property type="match status" value="1"/>
</dbReference>
<organism evidence="3 4">
    <name type="scientific">Agromyces protaetiae</name>
    <dbReference type="NCBI Taxonomy" id="2509455"/>
    <lineage>
        <taxon>Bacteria</taxon>
        <taxon>Bacillati</taxon>
        <taxon>Actinomycetota</taxon>
        <taxon>Actinomycetes</taxon>
        <taxon>Micrococcales</taxon>
        <taxon>Microbacteriaceae</taxon>
        <taxon>Agromyces</taxon>
    </lineage>
</organism>
<dbReference type="KEGG" id="agf:ET445_12850"/>
<evidence type="ECO:0000313" key="4">
    <source>
        <dbReference type="Proteomes" id="UP000291259"/>
    </source>
</evidence>
<evidence type="ECO:0000259" key="2">
    <source>
        <dbReference type="Pfam" id="PF03551"/>
    </source>
</evidence>